<evidence type="ECO:0000256" key="3">
    <source>
        <dbReference type="HAMAP-Rule" id="MF_02071"/>
    </source>
</evidence>
<dbReference type="InterPro" id="IPR036908">
    <property type="entry name" value="RlpA-like_sf"/>
</dbReference>
<dbReference type="GO" id="GO:0000270">
    <property type="term" value="P:peptidoglycan metabolic process"/>
    <property type="evidence" value="ECO:0007669"/>
    <property type="project" value="UniProtKB-UniRule"/>
</dbReference>
<dbReference type="InterPro" id="IPR034718">
    <property type="entry name" value="RlpA"/>
</dbReference>
<keyword evidence="6" id="KW-0449">Lipoprotein</keyword>
<accession>A0A212PYS2</accession>
<dbReference type="PANTHER" id="PTHR34183">
    <property type="entry name" value="ENDOLYTIC PEPTIDOGLYCAN TRANSGLYCOSYLASE RLPA"/>
    <property type="match status" value="1"/>
</dbReference>
<dbReference type="EC" id="4.2.2.-" evidence="3"/>
<dbReference type="PANTHER" id="PTHR34183:SF1">
    <property type="entry name" value="ENDOLYTIC PEPTIDOGLYCAN TRANSGLYCOSYLASE RLPA"/>
    <property type="match status" value="1"/>
</dbReference>
<feature type="signal peptide" evidence="3">
    <location>
        <begin position="1"/>
        <end position="23"/>
    </location>
</feature>
<dbReference type="EMBL" id="FYEH01000001">
    <property type="protein sequence ID" value="SNB52255.1"/>
    <property type="molecule type" value="Genomic_DNA"/>
</dbReference>
<dbReference type="GO" id="GO:0008932">
    <property type="term" value="F:lytic endotransglycosylase activity"/>
    <property type="evidence" value="ECO:0007669"/>
    <property type="project" value="UniProtKB-UniRule"/>
</dbReference>
<dbReference type="NCBIfam" id="TIGR00413">
    <property type="entry name" value="rlpA"/>
    <property type="match status" value="1"/>
</dbReference>
<protein>
    <recommendedName>
        <fullName evidence="3">Endolytic peptidoglycan transglycosylase RlpA</fullName>
        <ecNumber evidence="3">4.2.2.-</ecNumber>
    </recommendedName>
</protein>
<dbReference type="AlphaFoldDB" id="A0A212PYS2"/>
<dbReference type="Gene3D" id="2.40.40.10">
    <property type="entry name" value="RlpA-like domain"/>
    <property type="match status" value="1"/>
</dbReference>
<dbReference type="InterPro" id="IPR012997">
    <property type="entry name" value="RplA"/>
</dbReference>
<dbReference type="InterPro" id="IPR009009">
    <property type="entry name" value="RlpA-like_DPBB"/>
</dbReference>
<evidence type="ECO:0000313" key="7">
    <source>
        <dbReference type="Proteomes" id="UP000197065"/>
    </source>
</evidence>
<evidence type="ECO:0000313" key="6">
    <source>
        <dbReference type="EMBL" id="SNB52255.1"/>
    </source>
</evidence>
<dbReference type="Pfam" id="PF03330">
    <property type="entry name" value="DPBB_1"/>
    <property type="match status" value="1"/>
</dbReference>
<name>A0A212PYS2_9PROT</name>
<reference evidence="6 7" key="1">
    <citation type="submission" date="2017-06" db="EMBL/GenBank/DDBJ databases">
        <authorList>
            <person name="Kim H.J."/>
            <person name="Triplett B.A."/>
        </authorList>
    </citation>
    <scope>NUCLEOTIDE SEQUENCE [LARGE SCALE GENOMIC DNA]</scope>
    <source>
        <strain evidence="6 7">B29T1</strain>
    </source>
</reference>
<proteinExistence type="inferred from homology"/>
<dbReference type="CDD" id="cd22268">
    <property type="entry name" value="DPBB_RlpA-like"/>
    <property type="match status" value="1"/>
</dbReference>
<comment type="similarity">
    <text evidence="3 4">Belongs to the RlpA family.</text>
</comment>
<dbReference type="RefSeq" id="WP_207761879.1">
    <property type="nucleotide sequence ID" value="NZ_FYEH01000001.1"/>
</dbReference>
<organism evidence="6 7">
    <name type="scientific">Arboricoccus pini</name>
    <dbReference type="NCBI Taxonomy" id="1963835"/>
    <lineage>
        <taxon>Bacteria</taxon>
        <taxon>Pseudomonadati</taxon>
        <taxon>Pseudomonadota</taxon>
        <taxon>Alphaproteobacteria</taxon>
        <taxon>Geminicoccales</taxon>
        <taxon>Geminicoccaceae</taxon>
        <taxon>Arboricoccus</taxon>
    </lineage>
</organism>
<dbReference type="HAMAP" id="MF_02071">
    <property type="entry name" value="RlpA"/>
    <property type="match status" value="1"/>
</dbReference>
<feature type="domain" description="RlpA-like protein double-psi beta-barrel" evidence="5">
    <location>
        <begin position="30"/>
        <end position="120"/>
    </location>
</feature>
<dbReference type="GO" id="GO:0071555">
    <property type="term" value="P:cell wall organization"/>
    <property type="evidence" value="ECO:0007669"/>
    <property type="project" value="UniProtKB-KW"/>
</dbReference>
<keyword evidence="1 3" id="KW-0456">Lyase</keyword>
<feature type="chain" id="PRO_5013405361" description="Endolytic peptidoglycan transglycosylase RlpA" evidence="3">
    <location>
        <begin position="24"/>
        <end position="141"/>
    </location>
</feature>
<sequence precursor="true">MNWHRDIVIGGLVACLVSAPAMATETCPTTTGLASYYGQGMHGKKTATGERFNKNAMTAAHKTLPLGTKATVTNLENGKKVDVKINDRGPYTKGRSLDLAEGAAKKIDLNDGDGVAKVKIVPKETVVAAKDGNKKTVCAGK</sequence>
<keyword evidence="2 3" id="KW-0961">Cell wall biogenesis/degradation</keyword>
<evidence type="ECO:0000256" key="2">
    <source>
        <dbReference type="ARBA" id="ARBA00023316"/>
    </source>
</evidence>
<dbReference type="Proteomes" id="UP000197065">
    <property type="component" value="Unassembled WGS sequence"/>
</dbReference>
<keyword evidence="7" id="KW-1185">Reference proteome</keyword>
<evidence type="ECO:0000256" key="1">
    <source>
        <dbReference type="ARBA" id="ARBA00023239"/>
    </source>
</evidence>
<comment type="function">
    <text evidence="3">Lytic transglycosylase with a strong preference for naked glycan strands that lack stem peptides.</text>
</comment>
<gene>
    <name evidence="3" type="primary">rlpA</name>
    <name evidence="6" type="ORF">SAMN07250955_101215</name>
</gene>
<evidence type="ECO:0000256" key="4">
    <source>
        <dbReference type="RuleBase" id="RU003495"/>
    </source>
</evidence>
<keyword evidence="3" id="KW-0732">Signal</keyword>
<dbReference type="SUPFAM" id="SSF50685">
    <property type="entry name" value="Barwin-like endoglucanases"/>
    <property type="match status" value="1"/>
</dbReference>
<evidence type="ECO:0000259" key="5">
    <source>
        <dbReference type="Pfam" id="PF03330"/>
    </source>
</evidence>